<dbReference type="InterPro" id="IPR032675">
    <property type="entry name" value="LRR_dom_sf"/>
</dbReference>
<dbReference type="STRING" id="7918.ENSLOCP00000009025"/>
<dbReference type="SUPFAM" id="SSF52058">
    <property type="entry name" value="L domain-like"/>
    <property type="match status" value="1"/>
</dbReference>
<reference evidence="3" key="2">
    <citation type="submission" date="2025-08" db="UniProtKB">
        <authorList>
            <consortium name="Ensembl"/>
        </authorList>
    </citation>
    <scope>IDENTIFICATION</scope>
</reference>
<dbReference type="InterPro" id="IPR003591">
    <property type="entry name" value="Leu-rich_rpt_typical-subtyp"/>
</dbReference>
<keyword evidence="1" id="KW-0433">Leucine-rich repeat</keyword>
<dbReference type="Gene3D" id="3.80.10.10">
    <property type="entry name" value="Ribonuclease Inhibitor"/>
    <property type="match status" value="1"/>
</dbReference>
<keyword evidence="4" id="KW-1185">Reference proteome</keyword>
<dbReference type="OrthoDB" id="2021138at2759"/>
<dbReference type="GO" id="GO:0016605">
    <property type="term" value="C:PML body"/>
    <property type="evidence" value="ECO:0000318"/>
    <property type="project" value="GO_Central"/>
</dbReference>
<dbReference type="Pfam" id="PF13855">
    <property type="entry name" value="LRR_8"/>
    <property type="match status" value="1"/>
</dbReference>
<dbReference type="SMART" id="SM00369">
    <property type="entry name" value="LRR_TYP"/>
    <property type="match status" value="3"/>
</dbReference>
<dbReference type="PANTHER" id="PTHR48051">
    <property type="match status" value="1"/>
</dbReference>
<evidence type="ECO:0000256" key="2">
    <source>
        <dbReference type="ARBA" id="ARBA00022737"/>
    </source>
</evidence>
<dbReference type="eggNOG" id="KOG0620">
    <property type="taxonomic scope" value="Eukaryota"/>
</dbReference>
<dbReference type="HOGENOM" id="CLU_045069_0_0_1"/>
<dbReference type="PANTHER" id="PTHR48051:SF35">
    <property type="entry name" value="LEUCINE-RICH REPEAT-CONTAINING PROTEIN 27"/>
    <property type="match status" value="1"/>
</dbReference>
<dbReference type="EMBL" id="AHAT01004067">
    <property type="status" value="NOT_ANNOTATED_CDS"/>
    <property type="molecule type" value="Genomic_DNA"/>
</dbReference>
<reference evidence="4" key="1">
    <citation type="submission" date="2011-12" db="EMBL/GenBank/DDBJ databases">
        <title>The Draft Genome of Lepisosteus oculatus.</title>
        <authorList>
            <consortium name="The Broad Institute Genome Assembly &amp; Analysis Group"/>
            <consortium name="Computational R&amp;D Group"/>
            <consortium name="and Sequencing Platform"/>
            <person name="Di Palma F."/>
            <person name="Alfoldi J."/>
            <person name="Johnson J."/>
            <person name="Berlin A."/>
            <person name="Gnerre S."/>
            <person name="Jaffe D."/>
            <person name="MacCallum I."/>
            <person name="Young S."/>
            <person name="Walker B.J."/>
            <person name="Lander E.S."/>
            <person name="Lindblad-Toh K."/>
        </authorList>
    </citation>
    <scope>NUCLEOTIDE SEQUENCE [LARGE SCALE GENOMIC DNA]</scope>
</reference>
<dbReference type="AlphaFoldDB" id="W5MKW6"/>
<accession>W5MKW6</accession>
<evidence type="ECO:0000313" key="4">
    <source>
        <dbReference type="Proteomes" id="UP000018468"/>
    </source>
</evidence>
<evidence type="ECO:0000313" key="3">
    <source>
        <dbReference type="Ensembl" id="ENSLOCP00000009025.1"/>
    </source>
</evidence>
<dbReference type="OMA" id="MIPKDFF"/>
<dbReference type="Ensembl" id="ENSLOCT00000009036.1">
    <property type="protein sequence ID" value="ENSLOCP00000009025.1"/>
    <property type="gene ID" value="ENSLOCG00000007441.1"/>
</dbReference>
<dbReference type="GeneID" id="102692075"/>
<dbReference type="Proteomes" id="UP000018468">
    <property type="component" value="Linkage group LG5"/>
</dbReference>
<proteinExistence type="predicted"/>
<dbReference type="GeneTree" id="ENSGT00390000007203"/>
<keyword evidence="2" id="KW-0677">Repeat</keyword>
<dbReference type="InterPro" id="IPR001611">
    <property type="entry name" value="Leu-rich_rpt"/>
</dbReference>
<protein>
    <submittedName>
        <fullName evidence="3">Leucine rich repeat containing 27</fullName>
    </submittedName>
</protein>
<dbReference type="PROSITE" id="PS51450">
    <property type="entry name" value="LRR"/>
    <property type="match status" value="1"/>
</dbReference>
<reference evidence="3" key="3">
    <citation type="submission" date="2025-09" db="UniProtKB">
        <authorList>
            <consortium name="Ensembl"/>
        </authorList>
    </citation>
    <scope>IDENTIFICATION</scope>
</reference>
<organism evidence="3 4">
    <name type="scientific">Lepisosteus oculatus</name>
    <name type="common">Spotted gar</name>
    <dbReference type="NCBI Taxonomy" id="7918"/>
    <lineage>
        <taxon>Eukaryota</taxon>
        <taxon>Metazoa</taxon>
        <taxon>Chordata</taxon>
        <taxon>Craniata</taxon>
        <taxon>Vertebrata</taxon>
        <taxon>Euteleostomi</taxon>
        <taxon>Actinopterygii</taxon>
        <taxon>Neopterygii</taxon>
        <taxon>Holostei</taxon>
        <taxon>Semionotiformes</taxon>
        <taxon>Lepisosteidae</taxon>
        <taxon>Lepisosteus</taxon>
    </lineage>
</organism>
<sequence>MALSEEETQDVLLSLQNGDNATKNNACLQLEVRTILNTEYLSAGTLDLSRKNLHFITDDILRLSKIQNLYLEGNEICKIPDNFFNSLSSLIWLDLRNNKITCLPPEIGQHRGLKTLLLEGNPIKELPVQLGNLITLRALSLRHCPIEFPPQEIVHQGLQCILKFLRSTVSGKPVNVRSSLQELPPVEKLKLTDLVKSSSDFSEDWPNQEEMQKFEKLKQEMIRIEKADIGDGFSHQFPHQLATEADFDARIHVIPCIKRRNDVLQGTFPELPPYEMHSPKKPEERKLAALKEFNERQALLEQRKNFRKQGCILTNNTVHLLECQKRRDLYVVSTNKSSNQGDAEVLKEWRAKAKIMQEKKAMEHKQERKKQIKRDEVVKSAPYAMDSDVCQLADNLESVNKNIHRLQNLEKYRTGKSLKELDEERAARDRELEYRIRAHIQMMQERRRKPKGTTQEELNVTRKEMEATKQLQSELVQRKLERDVPLEYRFTAFTGEQSPRSLDNGFPQNVFSNVKF</sequence>
<dbReference type="InterPro" id="IPR050216">
    <property type="entry name" value="LRR_domain-containing"/>
</dbReference>
<name>W5MKW6_LEPOC</name>
<dbReference type="InParanoid" id="W5MKW6"/>
<dbReference type="Bgee" id="ENSLOCG00000007441">
    <property type="expression patterns" value="Expressed in testis and 5 other cell types or tissues"/>
</dbReference>
<evidence type="ECO:0000256" key="1">
    <source>
        <dbReference type="ARBA" id="ARBA00022614"/>
    </source>
</evidence>